<feature type="transmembrane region" description="Helical" evidence="3">
    <location>
        <begin position="499"/>
        <end position="520"/>
    </location>
</feature>
<proteinExistence type="inferred from homology"/>
<evidence type="ECO:0000256" key="2">
    <source>
        <dbReference type="ARBA" id="ARBA00022748"/>
    </source>
</evidence>
<comment type="caution">
    <text evidence="6">The sequence shown here is derived from an EMBL/GenBank/DDBJ whole genome shotgun (WGS) entry which is preliminary data.</text>
</comment>
<dbReference type="PANTHER" id="PTHR43653">
    <property type="entry name" value="CYTOCHROME C ASSEMBLY PROTEIN-RELATED"/>
    <property type="match status" value="1"/>
</dbReference>
<feature type="transmembrane region" description="Helical" evidence="3">
    <location>
        <begin position="246"/>
        <end position="267"/>
    </location>
</feature>
<evidence type="ECO:0000259" key="5">
    <source>
        <dbReference type="Pfam" id="PF16327"/>
    </source>
</evidence>
<organism evidence="6 7">
    <name type="scientific">Pseudopedobacter saltans</name>
    <dbReference type="NCBI Taxonomy" id="151895"/>
    <lineage>
        <taxon>Bacteria</taxon>
        <taxon>Pseudomonadati</taxon>
        <taxon>Bacteroidota</taxon>
        <taxon>Sphingobacteriia</taxon>
        <taxon>Sphingobacteriales</taxon>
        <taxon>Sphingobacteriaceae</taxon>
        <taxon>Pseudopedobacter</taxon>
    </lineage>
</organism>
<evidence type="ECO:0000256" key="3">
    <source>
        <dbReference type="SAM" id="Phobius"/>
    </source>
</evidence>
<evidence type="ECO:0000313" key="6">
    <source>
        <dbReference type="EMBL" id="PZP52432.1"/>
    </source>
</evidence>
<comment type="similarity">
    <text evidence="1">Belongs to the CcmF/CycK/Ccl1/NrfE/CcsA family.</text>
</comment>
<dbReference type="GO" id="GO:0015232">
    <property type="term" value="F:heme transmembrane transporter activity"/>
    <property type="evidence" value="ECO:0007669"/>
    <property type="project" value="InterPro"/>
</dbReference>
<keyword evidence="3" id="KW-1133">Transmembrane helix</keyword>
<feature type="transmembrane region" description="Helical" evidence="3">
    <location>
        <begin position="467"/>
        <end position="487"/>
    </location>
</feature>
<dbReference type="Proteomes" id="UP000249645">
    <property type="component" value="Unassembled WGS sequence"/>
</dbReference>
<feature type="transmembrane region" description="Helical" evidence="3">
    <location>
        <begin position="135"/>
        <end position="154"/>
    </location>
</feature>
<evidence type="ECO:0000256" key="1">
    <source>
        <dbReference type="ARBA" id="ARBA00009186"/>
    </source>
</evidence>
<dbReference type="GO" id="GO:0016020">
    <property type="term" value="C:membrane"/>
    <property type="evidence" value="ECO:0007669"/>
    <property type="project" value="InterPro"/>
</dbReference>
<dbReference type="GO" id="GO:0017004">
    <property type="term" value="P:cytochrome complex assembly"/>
    <property type="evidence" value="ECO:0007669"/>
    <property type="project" value="UniProtKB-KW"/>
</dbReference>
<evidence type="ECO:0000259" key="4">
    <source>
        <dbReference type="Pfam" id="PF01578"/>
    </source>
</evidence>
<dbReference type="InterPro" id="IPR032523">
    <property type="entry name" value="CcmF_C"/>
</dbReference>
<feature type="transmembrane region" description="Helical" evidence="3">
    <location>
        <begin position="389"/>
        <end position="414"/>
    </location>
</feature>
<feature type="domain" description="Cytochrome c-type biogenesis protein CcmF C-terminal" evidence="5">
    <location>
        <begin position="357"/>
        <end position="550"/>
    </location>
</feature>
<dbReference type="EMBL" id="QFOI01000004">
    <property type="protein sequence ID" value="PZP52432.1"/>
    <property type="molecule type" value="Genomic_DNA"/>
</dbReference>
<evidence type="ECO:0000313" key="7">
    <source>
        <dbReference type="Proteomes" id="UP000249645"/>
    </source>
</evidence>
<dbReference type="Pfam" id="PF01578">
    <property type="entry name" value="Cytochrom_C_asm"/>
    <property type="match status" value="1"/>
</dbReference>
<dbReference type="InterPro" id="IPR002541">
    <property type="entry name" value="Cyt_c_assembly"/>
</dbReference>
<name>A0A2W5HAA9_9SPHI</name>
<keyword evidence="2" id="KW-0201">Cytochrome c-type biogenesis</keyword>
<gene>
    <name evidence="6" type="ORF">DI598_00585</name>
</gene>
<feature type="transmembrane region" description="Helical" evidence="3">
    <location>
        <begin position="106"/>
        <end position="123"/>
    </location>
</feature>
<dbReference type="GO" id="GO:0020037">
    <property type="term" value="F:heme binding"/>
    <property type="evidence" value="ECO:0007669"/>
    <property type="project" value="InterPro"/>
</dbReference>
<feature type="transmembrane region" description="Helical" evidence="3">
    <location>
        <begin position="532"/>
        <end position="550"/>
    </location>
</feature>
<keyword evidence="3" id="KW-0472">Membrane</keyword>
<feature type="domain" description="Cytochrome c assembly protein" evidence="4">
    <location>
        <begin position="105"/>
        <end position="333"/>
    </location>
</feature>
<protein>
    <submittedName>
        <fullName evidence="6">Cytochrome c assembly protein</fullName>
    </submittedName>
</protein>
<keyword evidence="3" id="KW-0812">Transmembrane</keyword>
<feature type="transmembrane region" description="Helical" evidence="3">
    <location>
        <begin position="12"/>
        <end position="33"/>
    </location>
</feature>
<feature type="transmembrane region" description="Helical" evidence="3">
    <location>
        <begin position="54"/>
        <end position="78"/>
    </location>
</feature>
<dbReference type="AlphaFoldDB" id="A0A2W5HAA9"/>
<dbReference type="Pfam" id="PF16327">
    <property type="entry name" value="CcmF_C"/>
    <property type="match status" value="1"/>
</dbReference>
<dbReference type="InterPro" id="IPR003567">
    <property type="entry name" value="Cyt_c_biogenesis"/>
</dbReference>
<feature type="transmembrane region" description="Helical" evidence="3">
    <location>
        <begin position="785"/>
        <end position="804"/>
    </location>
</feature>
<dbReference type="PANTHER" id="PTHR43653:SF1">
    <property type="entry name" value="CYTOCHROME C-TYPE BIOGENESIS PROTEIN CCMF"/>
    <property type="match status" value="1"/>
</dbReference>
<dbReference type="PRINTS" id="PR01410">
    <property type="entry name" value="CCBIOGENESIS"/>
</dbReference>
<feature type="transmembrane region" description="Helical" evidence="3">
    <location>
        <begin position="215"/>
        <end position="234"/>
    </location>
</feature>
<feature type="transmembrane region" description="Helical" evidence="3">
    <location>
        <begin position="434"/>
        <end position="455"/>
    </location>
</feature>
<reference evidence="6 7" key="1">
    <citation type="submission" date="2017-11" db="EMBL/GenBank/DDBJ databases">
        <title>Infants hospitalized years apart are colonized by the same room-sourced microbial strains.</title>
        <authorList>
            <person name="Brooks B."/>
            <person name="Olm M.R."/>
            <person name="Firek B.A."/>
            <person name="Baker R."/>
            <person name="Thomas B.C."/>
            <person name="Morowitz M.J."/>
            <person name="Banfield J.F."/>
        </authorList>
    </citation>
    <scope>NUCLEOTIDE SEQUENCE [LARGE SCALE GENOMIC DNA]</scope>
    <source>
        <strain evidence="6">S2_009_000_R2_76</strain>
    </source>
</reference>
<feature type="transmembrane region" description="Helical" evidence="3">
    <location>
        <begin position="315"/>
        <end position="331"/>
    </location>
</feature>
<sequence>MTYTGEHLLPGQIGHLAIVLSFVSSLLATLTFAKANSLSHIEEKKSWTKFARSFFLIETIAVITVISLLIYMLAAHLFEYKYVWTHSDKTLQPEYLLSCLWEGQEGSFLLWTFWHCVLGWVVIKRGGKWEAPVMMVISFAQVCLATMVLGVYLGDNIRIGSNPFLLSRVDGLFDMAPMFKDADGNIKADYMNFVRDGSGLNATLQNYWMVIHPPILFLGFASTIVPFAYAFAGLVNKDHTWTKSALPFASFSGGILGLGIMMGAAWAYESLNFGGYWAWDPVENASLVPWLVMVAGIHTNLVFNKTEYSLKSTYLFYILSFSLILYSTYLTRSGALGDTSVHAFTGADMDVQLISFILVFFIPGMVLFFMRLKNIPSIQKEENTYSREFWMFIGSLVLFLSAVIIIGKTSFPIINKIFGTKIAKPEDPEFSYNQIQIFIAIVIGLLSGVGQFLKYKDTPKKYLIQKLLQPTIIALAVAVLISLFVKIDYPKKGIAFQVALYIGLFMAVFTVVANIGYVWIVLKGKVKASGASVAHIGFGLVLVGVLLSAGNKKVLSNNTTGISLFEKTKQEDPAENITLFKGMKTDMGKYHVTFVGDSLNTKDRKQYFQIDFEGKNKLPNFTLYPDLIKNNKGAEGMGANPDKEHYWNKDIFIYVSAYRKTEQDTARFLPANIKIGDSIFYSNGYMILNKVDVDNGQSASTNPNAMKMGLDMTVISKEGSRYPLHPYVEVSSETVQSFPDTVNAQGLIVQFNKLVDDKKHTFEIGIKENRSVGDTITLKVLEFPFINVLWIGVIVTVIGFFMSIGQYTRPKKVA</sequence>
<feature type="transmembrane region" description="Helical" evidence="3">
    <location>
        <begin position="351"/>
        <end position="369"/>
    </location>
</feature>
<accession>A0A2W5HAA9</accession>
<feature type="transmembrane region" description="Helical" evidence="3">
    <location>
        <begin position="287"/>
        <end position="303"/>
    </location>
</feature>